<name>A0ABZ0X1W3_9GAMM</name>
<dbReference type="PANTHER" id="PTHR45138">
    <property type="entry name" value="REGULATORY COMPONENTS OF SENSORY TRANSDUCTION SYSTEM"/>
    <property type="match status" value="1"/>
</dbReference>
<dbReference type="PROSITE" id="PS50887">
    <property type="entry name" value="GGDEF"/>
    <property type="match status" value="1"/>
</dbReference>
<protein>
    <recommendedName>
        <fullName evidence="1">diguanylate cyclase</fullName>
        <ecNumber evidence="1">2.7.7.65</ecNumber>
    </recommendedName>
</protein>
<dbReference type="GO" id="GO:0052621">
    <property type="term" value="F:diguanylate cyclase activity"/>
    <property type="evidence" value="ECO:0007669"/>
    <property type="project" value="UniProtKB-EC"/>
</dbReference>
<accession>A0ABZ0X1W3</accession>
<keyword evidence="3" id="KW-0812">Transmembrane</keyword>
<keyword evidence="3" id="KW-1133">Transmembrane helix</keyword>
<reference evidence="6 7" key="1">
    <citation type="submission" date="2023-11" db="EMBL/GenBank/DDBJ databases">
        <title>MicrobeMod: A computational toolkit for identifying prokaryotic methylation and restriction-modification with nanopore sequencing.</title>
        <authorList>
            <person name="Crits-Christoph A."/>
            <person name="Kang S.C."/>
            <person name="Lee H."/>
            <person name="Ostrov N."/>
        </authorList>
    </citation>
    <scope>NUCLEOTIDE SEQUENCE [LARGE SCALE GENOMIC DNA]</scope>
    <source>
        <strain evidence="6 7">DSMZ 16071</strain>
    </source>
</reference>
<evidence type="ECO:0000259" key="5">
    <source>
        <dbReference type="PROSITE" id="PS50887"/>
    </source>
</evidence>
<dbReference type="SUPFAM" id="SSF81901">
    <property type="entry name" value="HCP-like"/>
    <property type="match status" value="1"/>
</dbReference>
<comment type="catalytic activity">
    <reaction evidence="2">
        <text>2 GTP = 3',3'-c-di-GMP + 2 diphosphate</text>
        <dbReference type="Rhea" id="RHEA:24898"/>
        <dbReference type="ChEBI" id="CHEBI:33019"/>
        <dbReference type="ChEBI" id="CHEBI:37565"/>
        <dbReference type="ChEBI" id="CHEBI:58805"/>
        <dbReference type="EC" id="2.7.7.65"/>
    </reaction>
</comment>
<dbReference type="PANTHER" id="PTHR45138:SF9">
    <property type="entry name" value="DIGUANYLATE CYCLASE DGCM-RELATED"/>
    <property type="match status" value="1"/>
</dbReference>
<organism evidence="6 7">
    <name type="scientific">Kangiella aquimarina</name>
    <dbReference type="NCBI Taxonomy" id="261965"/>
    <lineage>
        <taxon>Bacteria</taxon>
        <taxon>Pseudomonadati</taxon>
        <taxon>Pseudomonadota</taxon>
        <taxon>Gammaproteobacteria</taxon>
        <taxon>Kangiellales</taxon>
        <taxon>Kangiellaceae</taxon>
        <taxon>Kangiella</taxon>
    </lineage>
</organism>
<dbReference type="InterPro" id="IPR043128">
    <property type="entry name" value="Rev_trsase/Diguanyl_cyclase"/>
</dbReference>
<keyword evidence="4" id="KW-0732">Signal</keyword>
<dbReference type="Pfam" id="PF00990">
    <property type="entry name" value="GGDEF"/>
    <property type="match status" value="1"/>
</dbReference>
<feature type="transmembrane region" description="Helical" evidence="3">
    <location>
        <begin position="440"/>
        <end position="459"/>
    </location>
</feature>
<keyword evidence="6" id="KW-0808">Transferase</keyword>
<feature type="domain" description="GGDEF" evidence="5">
    <location>
        <begin position="508"/>
        <end position="647"/>
    </location>
</feature>
<dbReference type="SMART" id="SM00267">
    <property type="entry name" value="GGDEF"/>
    <property type="match status" value="1"/>
</dbReference>
<dbReference type="NCBIfam" id="TIGR00254">
    <property type="entry name" value="GGDEF"/>
    <property type="match status" value="1"/>
</dbReference>
<dbReference type="InterPro" id="IPR000160">
    <property type="entry name" value="GGDEF_dom"/>
</dbReference>
<dbReference type="InterPro" id="IPR011990">
    <property type="entry name" value="TPR-like_helical_dom_sf"/>
</dbReference>
<sequence>MTMLLRCLRMVLAVIALGLIFAATQNVIAAEAEVKLEAENNDEGITLEDLQQLEPFPEFYDQLSPEARLDWLNTQIDQAATPVQNYNYQRALAFEHFFNYRNMEAQEACQKNPPLSFDLRYRFACIQVSDISYDNRLDKLLGLYQDAMEADNKEMVAQTLNSMGWYQSGHGDIELAFKSYEEALSMGEHLEFYALNDAMVNTATLYIIHGDEEYVHKGIELLKKSIERTKDKLKEEGRTGDIPNTIIIPQFNIGVAYALHVYDYEKALEWFTIVNNSKTSIPHLRMSSLLFSALSAVELGREQEAQRFLARSYDEPDVNNSEFSYLYCYQTLVRYKLGQPVDFDVCLPLHENVPLEVKIDVYKRISNLEDDGIRYAGMEQFYKLFEDKLESQIKQSSTSVASTAELHRQQQESRLRNELLEKEIALKTAQQEQREGQIRFMIAAVLALLLLVLITVIRLRQKRRLAEQFEELSVIDVLTGLKNRRFLEQNIGREFSFIKRSRAKGGQEALGIYLLDIDHFKRINDTYGHEVGDTVLIEFTRRINEAIRETDLFVRWGGEEFLLVARLENLDGLNVLAQRLRKAITELPYNIGSNQTIDLTATIGSVAYPCLYNKEEDISWNKLVLLADQALYYGKHKQRDCWVSIQSIPDRKSLKVILNQALDKSVEDKIISINSSIES</sequence>
<dbReference type="InterPro" id="IPR050469">
    <property type="entry name" value="Diguanylate_Cyclase"/>
</dbReference>
<feature type="chain" id="PRO_5046999514" description="diguanylate cyclase" evidence="4">
    <location>
        <begin position="30"/>
        <end position="679"/>
    </location>
</feature>
<evidence type="ECO:0000256" key="3">
    <source>
        <dbReference type="SAM" id="Phobius"/>
    </source>
</evidence>
<evidence type="ECO:0000256" key="1">
    <source>
        <dbReference type="ARBA" id="ARBA00012528"/>
    </source>
</evidence>
<gene>
    <name evidence="6" type="ORF">SR900_08835</name>
</gene>
<dbReference type="Gene3D" id="3.30.70.270">
    <property type="match status" value="1"/>
</dbReference>
<evidence type="ECO:0000256" key="2">
    <source>
        <dbReference type="ARBA" id="ARBA00034247"/>
    </source>
</evidence>
<dbReference type="CDD" id="cd01949">
    <property type="entry name" value="GGDEF"/>
    <property type="match status" value="1"/>
</dbReference>
<dbReference type="RefSeq" id="WP_228127083.1">
    <property type="nucleotide sequence ID" value="NZ_CP140158.1"/>
</dbReference>
<dbReference type="EC" id="2.7.7.65" evidence="1"/>
<keyword evidence="3" id="KW-0472">Membrane</keyword>
<keyword evidence="6" id="KW-0548">Nucleotidyltransferase</keyword>
<dbReference type="InterPro" id="IPR029787">
    <property type="entry name" value="Nucleotide_cyclase"/>
</dbReference>
<evidence type="ECO:0000256" key="4">
    <source>
        <dbReference type="SAM" id="SignalP"/>
    </source>
</evidence>
<dbReference type="Proteomes" id="UP001324185">
    <property type="component" value="Chromosome"/>
</dbReference>
<evidence type="ECO:0000313" key="7">
    <source>
        <dbReference type="Proteomes" id="UP001324185"/>
    </source>
</evidence>
<proteinExistence type="predicted"/>
<evidence type="ECO:0000313" key="6">
    <source>
        <dbReference type="EMBL" id="WQG84571.1"/>
    </source>
</evidence>
<dbReference type="SUPFAM" id="SSF55073">
    <property type="entry name" value="Nucleotide cyclase"/>
    <property type="match status" value="1"/>
</dbReference>
<dbReference type="EMBL" id="CP140158">
    <property type="protein sequence ID" value="WQG84571.1"/>
    <property type="molecule type" value="Genomic_DNA"/>
</dbReference>
<dbReference type="Gene3D" id="1.25.40.10">
    <property type="entry name" value="Tetratricopeptide repeat domain"/>
    <property type="match status" value="1"/>
</dbReference>
<feature type="signal peptide" evidence="4">
    <location>
        <begin position="1"/>
        <end position="29"/>
    </location>
</feature>
<keyword evidence="7" id="KW-1185">Reference proteome</keyword>